<dbReference type="InterPro" id="IPR013367">
    <property type="entry name" value="Flagellar_put"/>
</dbReference>
<dbReference type="Pfam" id="PF12611">
    <property type="entry name" value="Flagellar_put"/>
    <property type="match status" value="1"/>
</dbReference>
<dbReference type="Proteomes" id="UP001228376">
    <property type="component" value="Unassembled WGS sequence"/>
</dbReference>
<proteinExistence type="predicted"/>
<evidence type="ECO:0000313" key="2">
    <source>
        <dbReference type="EMBL" id="MDY0405880.1"/>
    </source>
</evidence>
<name>A0ABU5CK60_9BACI</name>
<comment type="caution">
    <text evidence="2">The sequence shown here is derived from an EMBL/GenBank/DDBJ whole genome shotgun (WGS) entry which is preliminary data.</text>
</comment>
<organism evidence="2 3">
    <name type="scientific">Tigheibacillus jepli</name>
    <dbReference type="NCBI Taxonomy" id="3035914"/>
    <lineage>
        <taxon>Bacteria</taxon>
        <taxon>Bacillati</taxon>
        <taxon>Bacillota</taxon>
        <taxon>Bacilli</taxon>
        <taxon>Bacillales</taxon>
        <taxon>Bacillaceae</taxon>
        <taxon>Tigheibacillus</taxon>
    </lineage>
</organism>
<evidence type="ECO:0000256" key="1">
    <source>
        <dbReference type="SAM" id="MobiDB-lite"/>
    </source>
</evidence>
<keyword evidence="2" id="KW-0282">Flagellum</keyword>
<protein>
    <submittedName>
        <fullName evidence="2">TIGR02530 family flagellar biosynthesis protein</fullName>
    </submittedName>
</protein>
<keyword evidence="3" id="KW-1185">Reference proteome</keyword>
<accession>A0ABU5CK60</accession>
<reference evidence="2 3" key="1">
    <citation type="submission" date="2023-10" db="EMBL/GenBank/DDBJ databases">
        <title>179-bfca-hs.</title>
        <authorList>
            <person name="Miliotis G."/>
            <person name="Sengupta P."/>
            <person name="Hameed A."/>
            <person name="Chuvochina M."/>
            <person name="Mcdonagh F."/>
            <person name="Simpson A.C."/>
            <person name="Singh N.K."/>
            <person name="Rekha P.D."/>
            <person name="Raman K."/>
            <person name="Hugenholtz P."/>
            <person name="Venkateswaran K."/>
        </authorList>
    </citation>
    <scope>NUCLEOTIDE SEQUENCE [LARGE SCALE GENOMIC DNA]</scope>
    <source>
        <strain evidence="2 3">179-BFC-A-HS</strain>
    </source>
</reference>
<sequence>MNYQIGSLQGHPLQQLPKKSSKVMNQRSEDFGKLLQEQELKISKHAQTRLQERNIQIDEQQWQKISEKISEAKEKGITDSLVITDNAALVVSAKNHTVVTAMPIQEANSHIFTNINGTIIVNQ</sequence>
<evidence type="ECO:0000313" key="3">
    <source>
        <dbReference type="Proteomes" id="UP001228376"/>
    </source>
</evidence>
<feature type="region of interest" description="Disordered" evidence="1">
    <location>
        <begin position="1"/>
        <end position="25"/>
    </location>
</feature>
<dbReference type="RefSeq" id="WP_306065469.1">
    <property type="nucleotide sequence ID" value="NZ_JAROCA020000001.1"/>
</dbReference>
<dbReference type="EMBL" id="JAROCA020000001">
    <property type="protein sequence ID" value="MDY0405880.1"/>
    <property type="molecule type" value="Genomic_DNA"/>
</dbReference>
<keyword evidence="2" id="KW-0966">Cell projection</keyword>
<dbReference type="NCBIfam" id="TIGR02530">
    <property type="entry name" value="flg_new"/>
    <property type="match status" value="1"/>
</dbReference>
<gene>
    <name evidence="2" type="ORF">P5G51_011185</name>
</gene>
<keyword evidence="2" id="KW-0969">Cilium</keyword>